<dbReference type="Pfam" id="PF02333">
    <property type="entry name" value="Phytase"/>
    <property type="match status" value="1"/>
</dbReference>
<accession>A0A4R1LWW2</accession>
<keyword evidence="4" id="KW-1185">Reference proteome</keyword>
<proteinExistence type="predicted"/>
<keyword evidence="1" id="KW-0732">Signal</keyword>
<evidence type="ECO:0000256" key="1">
    <source>
        <dbReference type="SAM" id="SignalP"/>
    </source>
</evidence>
<dbReference type="GO" id="GO:0016158">
    <property type="term" value="F:inositol hexakisphosphate 3-phosphatase activity"/>
    <property type="evidence" value="ECO:0007669"/>
    <property type="project" value="InterPro"/>
</dbReference>
<feature type="signal peptide" evidence="1">
    <location>
        <begin position="1"/>
        <end position="26"/>
    </location>
</feature>
<evidence type="ECO:0000313" key="3">
    <source>
        <dbReference type="EMBL" id="TCK83392.1"/>
    </source>
</evidence>
<dbReference type="RefSeq" id="WP_132224339.1">
    <property type="nucleotide sequence ID" value="NZ_SMGO01000002.1"/>
</dbReference>
<evidence type="ECO:0000259" key="2">
    <source>
        <dbReference type="PROSITE" id="PS51662"/>
    </source>
</evidence>
<dbReference type="Proteomes" id="UP000294616">
    <property type="component" value="Unassembled WGS sequence"/>
</dbReference>
<feature type="domain" description="BPP" evidence="2">
    <location>
        <begin position="25"/>
        <end position="354"/>
    </location>
</feature>
<dbReference type="EMBL" id="SMGO01000002">
    <property type="protein sequence ID" value="TCK83392.1"/>
    <property type="molecule type" value="Genomic_DNA"/>
</dbReference>
<dbReference type="InterPro" id="IPR011042">
    <property type="entry name" value="6-blade_b-propeller_TolB-like"/>
</dbReference>
<organism evidence="3 4">
    <name type="scientific">Albibacterium bauzanense</name>
    <dbReference type="NCBI Taxonomy" id="653929"/>
    <lineage>
        <taxon>Bacteria</taxon>
        <taxon>Pseudomonadati</taxon>
        <taxon>Bacteroidota</taxon>
        <taxon>Sphingobacteriia</taxon>
        <taxon>Sphingobacteriales</taxon>
        <taxon>Sphingobacteriaceae</taxon>
        <taxon>Albibacterium</taxon>
    </lineage>
</organism>
<name>A0A4R1LWW2_9SPHI</name>
<protein>
    <submittedName>
        <fullName evidence="3">3-phytase</fullName>
    </submittedName>
</protein>
<reference evidence="3 4" key="1">
    <citation type="submission" date="2019-03" db="EMBL/GenBank/DDBJ databases">
        <title>Genomic Encyclopedia of Archaeal and Bacterial Type Strains, Phase II (KMG-II): from individual species to whole genera.</title>
        <authorList>
            <person name="Goeker M."/>
        </authorList>
    </citation>
    <scope>NUCLEOTIDE SEQUENCE [LARGE SCALE GENOMIC DNA]</scope>
    <source>
        <strain evidence="3 4">DSM 22554</strain>
    </source>
</reference>
<dbReference type="PROSITE" id="PS51662">
    <property type="entry name" value="BP_PHYTASE"/>
    <property type="match status" value="1"/>
</dbReference>
<comment type="caution">
    <text evidence="3">The sequence shown here is derived from an EMBL/GenBank/DDBJ whole genome shotgun (WGS) entry which is preliminary data.</text>
</comment>
<dbReference type="AlphaFoldDB" id="A0A4R1LWW2"/>
<gene>
    <name evidence="3" type="ORF">C8N28_1993</name>
</gene>
<dbReference type="Gene3D" id="2.120.10.30">
    <property type="entry name" value="TolB, C-terminal domain"/>
    <property type="match status" value="1"/>
</dbReference>
<dbReference type="OrthoDB" id="8696437at2"/>
<evidence type="ECO:0000313" key="4">
    <source>
        <dbReference type="Proteomes" id="UP000294616"/>
    </source>
</evidence>
<feature type="chain" id="PRO_5020663120" evidence="1">
    <location>
        <begin position="27"/>
        <end position="360"/>
    </location>
</feature>
<sequence length="360" mass="40007">MRLILNQLLASLIIILSITSCTNKTAPDNATGDVVKPLYVTEPVEYDTDDPAIWINPSDPAQSLIIGTDKDENGGLYVYDLQGKIIKDKMVKGLKRPNNVDVAYGLKLGDRTVDIAVATERFTHKLRVFSLPDMQAIDNGGLPVFEGETETEYRDLMGIALYTDPKGNIYAIVGRKTGPTDGTYLWQYLLSDDGMGKVKATLVRKFGEYSGKKEIESIAVDNELGYIYYSDEQFGVHKYYADPDKGNEELALFATEGYVEDNEGISIYKTSDSTGYILVSDQSANQFKVYKREGEGRSHNHTLVTSVKVSTNQSDGSDIVSVPLNDDFKHGLFVAMSDDKTFHLYRWEDIAGKLLKVNGK</sequence>
<dbReference type="SUPFAM" id="SSF50956">
    <property type="entry name" value="Thermostable phytase (3-phytase)"/>
    <property type="match status" value="1"/>
</dbReference>
<dbReference type="PROSITE" id="PS51257">
    <property type="entry name" value="PROKAR_LIPOPROTEIN"/>
    <property type="match status" value="1"/>
</dbReference>
<dbReference type="InterPro" id="IPR003431">
    <property type="entry name" value="B-propeller_Phytase"/>
</dbReference>